<organism evidence="1 2">
    <name type="scientific">Raoultella planticola</name>
    <name type="common">Klebsiella planticola</name>
    <dbReference type="NCBI Taxonomy" id="575"/>
    <lineage>
        <taxon>Bacteria</taxon>
        <taxon>Pseudomonadati</taxon>
        <taxon>Pseudomonadota</taxon>
        <taxon>Gammaproteobacteria</taxon>
        <taxon>Enterobacterales</taxon>
        <taxon>Enterobacteriaceae</taxon>
        <taxon>Klebsiella/Raoultella group</taxon>
        <taxon>Raoultella</taxon>
    </lineage>
</organism>
<gene>
    <name evidence="1" type="ORF">DN603_06360</name>
</gene>
<protein>
    <recommendedName>
        <fullName evidence="3">Glycosyltransferase</fullName>
    </recommendedName>
</protein>
<comment type="caution">
    <text evidence="1">The sequence shown here is derived from an EMBL/GenBank/DDBJ whole genome shotgun (WGS) entry which is preliminary data.</text>
</comment>
<accession>A0A443VRA0</accession>
<sequence>MYKQLPDDIEKICFTDLTIPGVQTIKLTENLPGWWSKIEIFDPGKVNEDIFYIDLDVVIVGDLTDILQNTRLTMLSDFFFPQKTKNSAIMRIPHEEKYKVWEAFKRYPELFMSRYQSGGDQEFISKIYPQAAIWQDILPGQIVSYKKHVIAKKKNEHATGNGSVPPGTRIVCFHGKPRPWDCGEAWVPPFVKS</sequence>
<evidence type="ECO:0000313" key="2">
    <source>
        <dbReference type="Proteomes" id="UP000288843"/>
    </source>
</evidence>
<reference evidence="1 2" key="1">
    <citation type="submission" date="2018-06" db="EMBL/GenBank/DDBJ databases">
        <title>Carbapenemase-producing Enterobacteriaceae present in wastewater treatment plant effluent and nearby surface waters in the US.</title>
        <authorList>
            <person name="Mathys D.A."/>
            <person name="Mollenkopf D.F."/>
            <person name="Feicht S.M."/>
            <person name="Adams R.J."/>
            <person name="Albers A.L."/>
            <person name="Stuever D.M."/>
            <person name="Daniels J.B."/>
            <person name="Wittum T.E."/>
        </authorList>
    </citation>
    <scope>NUCLEOTIDE SEQUENCE [LARGE SCALE GENOMIC DNA]</scope>
    <source>
        <strain evidence="1 2">GEO_47_Down_B</strain>
    </source>
</reference>
<evidence type="ECO:0000313" key="1">
    <source>
        <dbReference type="EMBL" id="RWT24413.1"/>
    </source>
</evidence>
<evidence type="ECO:0008006" key="3">
    <source>
        <dbReference type="Google" id="ProtNLM"/>
    </source>
</evidence>
<dbReference type="EMBL" id="QKOX01000005">
    <property type="protein sequence ID" value="RWT24413.1"/>
    <property type="molecule type" value="Genomic_DNA"/>
</dbReference>
<name>A0A443VRA0_RAOPL</name>
<dbReference type="InterPro" id="IPR029044">
    <property type="entry name" value="Nucleotide-diphossugar_trans"/>
</dbReference>
<proteinExistence type="predicted"/>
<dbReference type="AlphaFoldDB" id="A0A443VRA0"/>
<dbReference type="Gene3D" id="3.90.550.10">
    <property type="entry name" value="Spore Coat Polysaccharide Biosynthesis Protein SpsA, Chain A"/>
    <property type="match status" value="1"/>
</dbReference>
<dbReference type="Proteomes" id="UP000288843">
    <property type="component" value="Unassembled WGS sequence"/>
</dbReference>
<dbReference type="SUPFAM" id="SSF53448">
    <property type="entry name" value="Nucleotide-diphospho-sugar transferases"/>
    <property type="match status" value="1"/>
</dbReference>